<dbReference type="EMBL" id="LO018304">
    <property type="protein sequence ID" value="CUM61712.1"/>
    <property type="molecule type" value="Genomic_DNA"/>
</dbReference>
<evidence type="ECO:0000313" key="1">
    <source>
        <dbReference type="EMBL" id="CUM61712.1"/>
    </source>
</evidence>
<name>A0A1J1JJI7_PLAAG</name>
<gene>
    <name evidence="1" type="ORF">PLAM_3746</name>
</gene>
<protein>
    <submittedName>
        <fullName evidence="1">Uncharacterized protein</fullName>
    </submittedName>
</protein>
<reference evidence="1" key="1">
    <citation type="submission" date="2015-09" db="EMBL/GenBank/DDBJ databases">
        <authorList>
            <person name="Jackson K.R."/>
            <person name="Lunt B.L."/>
            <person name="Fisher J.N.B."/>
            <person name="Gardner A.V."/>
            <person name="Bailey M.E."/>
            <person name="Deus L.M."/>
            <person name="Earl A.S."/>
            <person name="Gibby P.D."/>
            <person name="Hartmann K.A."/>
            <person name="Liu J.E."/>
            <person name="Manci A.M."/>
            <person name="Nielsen D.A."/>
            <person name="Solomon M.B."/>
            <person name="Breakwell D.P."/>
            <person name="Burnett S.H."/>
            <person name="Grose J.H."/>
        </authorList>
    </citation>
    <scope>NUCLEOTIDE SEQUENCE</scope>
    <source>
        <strain evidence="1">7805</strain>
    </source>
</reference>
<sequence length="50" mass="5752">MPTPGQSLPNQPKIVLYPKSSHYLLVVKLNDHRNLHESSQLWVIVQNMLS</sequence>
<organism evidence="1">
    <name type="scientific">Planktothrix agardhii</name>
    <name type="common">Oscillatoria agardhii</name>
    <dbReference type="NCBI Taxonomy" id="1160"/>
    <lineage>
        <taxon>Bacteria</taxon>
        <taxon>Bacillati</taxon>
        <taxon>Cyanobacteriota</taxon>
        <taxon>Cyanophyceae</taxon>
        <taxon>Oscillatoriophycideae</taxon>
        <taxon>Oscillatoriales</taxon>
        <taxon>Microcoleaceae</taxon>
        <taxon>Planktothrix</taxon>
    </lineage>
</organism>
<dbReference type="AlphaFoldDB" id="A0A1J1JJI7"/>
<proteinExistence type="predicted"/>
<accession>A0A1J1JJI7</accession>